<feature type="region of interest" description="Disordered" evidence="1">
    <location>
        <begin position="1"/>
        <end position="119"/>
    </location>
</feature>
<feature type="region of interest" description="Disordered" evidence="1">
    <location>
        <begin position="628"/>
        <end position="679"/>
    </location>
</feature>
<feature type="compositionally biased region" description="Polar residues" evidence="1">
    <location>
        <begin position="638"/>
        <end position="647"/>
    </location>
</feature>
<evidence type="ECO:0000313" key="3">
    <source>
        <dbReference type="Proteomes" id="UP000799441"/>
    </source>
</evidence>
<gene>
    <name evidence="2" type="ORF">K431DRAFT_100820</name>
</gene>
<keyword evidence="3" id="KW-1185">Reference proteome</keyword>
<feature type="compositionally biased region" description="Polar residues" evidence="1">
    <location>
        <begin position="871"/>
        <end position="880"/>
    </location>
</feature>
<dbReference type="EMBL" id="MU003768">
    <property type="protein sequence ID" value="KAF2725330.1"/>
    <property type="molecule type" value="Genomic_DNA"/>
</dbReference>
<organism evidence="2 3">
    <name type="scientific">Polychaeton citri CBS 116435</name>
    <dbReference type="NCBI Taxonomy" id="1314669"/>
    <lineage>
        <taxon>Eukaryota</taxon>
        <taxon>Fungi</taxon>
        <taxon>Dikarya</taxon>
        <taxon>Ascomycota</taxon>
        <taxon>Pezizomycotina</taxon>
        <taxon>Dothideomycetes</taxon>
        <taxon>Dothideomycetidae</taxon>
        <taxon>Capnodiales</taxon>
        <taxon>Capnodiaceae</taxon>
        <taxon>Polychaeton</taxon>
    </lineage>
</organism>
<feature type="compositionally biased region" description="Low complexity" evidence="1">
    <location>
        <begin position="301"/>
        <end position="311"/>
    </location>
</feature>
<feature type="region of interest" description="Disordered" evidence="1">
    <location>
        <begin position="856"/>
        <end position="927"/>
    </location>
</feature>
<evidence type="ECO:0000256" key="1">
    <source>
        <dbReference type="SAM" id="MobiDB-lite"/>
    </source>
</evidence>
<protein>
    <submittedName>
        <fullName evidence="2">Uncharacterized protein</fullName>
    </submittedName>
</protein>
<feature type="compositionally biased region" description="Polar residues" evidence="1">
    <location>
        <begin position="58"/>
        <end position="68"/>
    </location>
</feature>
<comment type="caution">
    <text evidence="2">The sequence shown here is derived from an EMBL/GenBank/DDBJ whole genome shotgun (WGS) entry which is preliminary data.</text>
</comment>
<evidence type="ECO:0000313" key="2">
    <source>
        <dbReference type="EMBL" id="KAF2725330.1"/>
    </source>
</evidence>
<sequence>MCQTQSKDNACPVRRRSKREGSHFENARTGGLSPGKKKMIREQPSRNRLQKRHAPSMPQLSNPSSKISPASGIPDSFSLDTSCSPTVVPPPRRDRKTVSMTGEDGSPAPRHRDGYGGNLAILSDFSDKLDSQKSDSGAQTGVSSFQRFEQPCGDAVAVARDRELQTFQYQSKLRGRRSFIFAPFQKRSVTAMMKKDHGNSRDDSIPPFNFADVDSLPTTLPEAQSVAPIQSMQPGMKPRNFSDNFRQRFTRVFRRTPQSTSALPPQHIEATNHHFLPSGYGESLARINTKSPRPPLPPSLGPSRLPSSPKPYGLNEHSASKASVGGISLARSRVTSWTNTSMFETSSTRKASSSPALTHELGGLPCSDSVSTLKRTGSFIGRNVAGPIRRASRRALRSSGESQGLYHALRDHMKPKATDTPVETTSNIDEGHDLQAAHDKSGLERGTLPSCAVQSGHASTSALARLPSQKRKPSIASFKSISKLPVARSVSQPCDTQMPDMLSPVVEINSPTALNVSNCGVSDERTVPYAASKPPNTICSNNQRSKTIISGRVLSPSSIYSRPEEIPSTSPATPADPEAMITITGHEIRRYSISPVKNSDRQSLQHSGEWRRWISNEMQKFNLRDFTNHRKPILTKPSVETTASRPQSRACRAASRQTSQQRKRSGSRAGTGRSSLMNDHYPMLLSLDNVDAQSRTPSRNSDIDVSADRLSQLAKPTVKVAGVDASNHEDSVGETHRRLSNVTRASGRRPRSALDLKARYRCEPNGGSRPLVITKQRSHNILDDYTIRKISEGPYARPSPSASQQVERYGVSNRENTKPASTSHQANRDKISKDHIGGQLPFESISSHLSAERLATGARKAVEKSRPNRQAARNASSTSLAVGCSDQSTEREARSVDERQLAESPAQRLVTEWLDGKRSKGSSPGLM</sequence>
<feature type="compositionally biased region" description="Basic and acidic residues" evidence="1">
    <location>
        <begin position="888"/>
        <end position="901"/>
    </location>
</feature>
<feature type="compositionally biased region" description="Basic and acidic residues" evidence="1">
    <location>
        <begin position="826"/>
        <end position="836"/>
    </location>
</feature>
<reference evidence="2" key="1">
    <citation type="journal article" date="2020" name="Stud. Mycol.">
        <title>101 Dothideomycetes genomes: a test case for predicting lifestyles and emergence of pathogens.</title>
        <authorList>
            <person name="Haridas S."/>
            <person name="Albert R."/>
            <person name="Binder M."/>
            <person name="Bloem J."/>
            <person name="Labutti K."/>
            <person name="Salamov A."/>
            <person name="Andreopoulos B."/>
            <person name="Baker S."/>
            <person name="Barry K."/>
            <person name="Bills G."/>
            <person name="Bluhm B."/>
            <person name="Cannon C."/>
            <person name="Castanera R."/>
            <person name="Culley D."/>
            <person name="Daum C."/>
            <person name="Ezra D."/>
            <person name="Gonzalez J."/>
            <person name="Henrissat B."/>
            <person name="Kuo A."/>
            <person name="Liang C."/>
            <person name="Lipzen A."/>
            <person name="Lutzoni F."/>
            <person name="Magnuson J."/>
            <person name="Mondo S."/>
            <person name="Nolan M."/>
            <person name="Ohm R."/>
            <person name="Pangilinan J."/>
            <person name="Park H.-J."/>
            <person name="Ramirez L."/>
            <person name="Alfaro M."/>
            <person name="Sun H."/>
            <person name="Tritt A."/>
            <person name="Yoshinaga Y."/>
            <person name="Zwiers L.-H."/>
            <person name="Turgeon B."/>
            <person name="Goodwin S."/>
            <person name="Spatafora J."/>
            <person name="Crous P."/>
            <person name="Grigoriev I."/>
        </authorList>
    </citation>
    <scope>NUCLEOTIDE SEQUENCE</scope>
    <source>
        <strain evidence="2">CBS 116435</strain>
    </source>
</reference>
<feature type="compositionally biased region" description="Basic and acidic residues" evidence="1">
    <location>
        <begin position="727"/>
        <end position="737"/>
    </location>
</feature>
<dbReference type="Proteomes" id="UP000799441">
    <property type="component" value="Unassembled WGS sequence"/>
</dbReference>
<feature type="region of interest" description="Disordered" evidence="1">
    <location>
        <begin position="284"/>
        <end position="320"/>
    </location>
</feature>
<feature type="region of interest" description="Disordered" evidence="1">
    <location>
        <begin position="727"/>
        <end position="751"/>
    </location>
</feature>
<name>A0A9P4QFK2_9PEZI</name>
<dbReference type="AlphaFoldDB" id="A0A9P4QFK2"/>
<proteinExistence type="predicted"/>
<accession>A0A9P4QFK2</accession>
<feature type="region of interest" description="Disordered" evidence="1">
    <location>
        <begin position="792"/>
        <end position="840"/>
    </location>
</feature>
<dbReference type="OrthoDB" id="9975114at2759"/>